<comment type="similarity">
    <text evidence="2">Belongs to the THAP1 family.</text>
</comment>
<evidence type="ECO:0000259" key="13">
    <source>
        <dbReference type="PROSITE" id="PS50950"/>
    </source>
</evidence>
<evidence type="ECO:0000256" key="11">
    <source>
        <dbReference type="ARBA" id="ARBA00023306"/>
    </source>
</evidence>
<evidence type="ECO:0000256" key="3">
    <source>
        <dbReference type="ARBA" id="ARBA00022723"/>
    </source>
</evidence>
<dbReference type="Pfam" id="PF05485">
    <property type="entry name" value="THAP"/>
    <property type="match status" value="1"/>
</dbReference>
<name>A0AAN7PLS3_9COLE</name>
<evidence type="ECO:0000256" key="7">
    <source>
        <dbReference type="ARBA" id="ARBA00023054"/>
    </source>
</evidence>
<keyword evidence="4 12" id="KW-0863">Zinc-finger</keyword>
<evidence type="ECO:0000256" key="5">
    <source>
        <dbReference type="ARBA" id="ARBA00022833"/>
    </source>
</evidence>
<evidence type="ECO:0000256" key="2">
    <source>
        <dbReference type="ARBA" id="ARBA00006177"/>
    </source>
</evidence>
<evidence type="ECO:0000256" key="12">
    <source>
        <dbReference type="PROSITE-ProRule" id="PRU00309"/>
    </source>
</evidence>
<keyword evidence="10" id="KW-0539">Nucleus</keyword>
<dbReference type="Proteomes" id="UP001353858">
    <property type="component" value="Unassembled WGS sequence"/>
</dbReference>
<dbReference type="PANTHER" id="PTHR46600:SF1">
    <property type="entry name" value="THAP DOMAIN-CONTAINING PROTEIN 1"/>
    <property type="match status" value="1"/>
</dbReference>
<keyword evidence="7" id="KW-0175">Coiled coil</keyword>
<keyword evidence="15" id="KW-1185">Reference proteome</keyword>
<keyword evidence="8 12" id="KW-0238">DNA-binding</keyword>
<keyword evidence="6" id="KW-0805">Transcription regulation</keyword>
<accession>A0AAN7PLS3</accession>
<comment type="caution">
    <text evidence="14">The sequence shown here is derived from an EMBL/GenBank/DDBJ whole genome shotgun (WGS) entry which is preliminary data.</text>
</comment>
<evidence type="ECO:0000256" key="6">
    <source>
        <dbReference type="ARBA" id="ARBA00023015"/>
    </source>
</evidence>
<dbReference type="GO" id="GO:0005654">
    <property type="term" value="C:nucleoplasm"/>
    <property type="evidence" value="ECO:0007669"/>
    <property type="project" value="UniProtKB-SubCell"/>
</dbReference>
<evidence type="ECO:0000313" key="15">
    <source>
        <dbReference type="Proteomes" id="UP001353858"/>
    </source>
</evidence>
<dbReference type="InterPro" id="IPR026516">
    <property type="entry name" value="THAP1/10"/>
</dbReference>
<dbReference type="InterPro" id="IPR006612">
    <property type="entry name" value="THAP_Znf"/>
</dbReference>
<dbReference type="PANTHER" id="PTHR46600">
    <property type="entry name" value="THAP DOMAIN-CONTAINING"/>
    <property type="match status" value="1"/>
</dbReference>
<gene>
    <name evidence="14" type="ORF">RN001_001957</name>
</gene>
<keyword evidence="9" id="KW-0804">Transcription</keyword>
<dbReference type="PROSITE" id="PS50950">
    <property type="entry name" value="ZF_THAP"/>
    <property type="match status" value="1"/>
</dbReference>
<dbReference type="AlphaFoldDB" id="A0AAN7PLS3"/>
<dbReference type="SMART" id="SM00980">
    <property type="entry name" value="THAP"/>
    <property type="match status" value="1"/>
</dbReference>
<dbReference type="GO" id="GO:0008270">
    <property type="term" value="F:zinc ion binding"/>
    <property type="evidence" value="ECO:0007669"/>
    <property type="project" value="UniProtKB-KW"/>
</dbReference>
<keyword evidence="3" id="KW-0479">Metal-binding</keyword>
<evidence type="ECO:0000256" key="4">
    <source>
        <dbReference type="ARBA" id="ARBA00022771"/>
    </source>
</evidence>
<keyword evidence="5" id="KW-0862">Zinc</keyword>
<protein>
    <recommendedName>
        <fullName evidence="13">THAP-type domain-containing protein</fullName>
    </recommendedName>
</protein>
<sequence>MRTCVVPFCKNNSKKLKEVQFFKITSSRHKAWMLALKRNPEDSVYKDASVCSRHFVMEDFVIIKNKRCLKVGAVPQINLRPLARNLFLYSDKFSVKLAEIPNVPSSNPQTVVKPLINETNSNIEEGSMINHPASLDSEELKVTPKQLGKVVRLDHNYCLSPKKVSLLLEKSNQSVIKLEMELDIERKRVCRFQNILKQFNAHKN</sequence>
<dbReference type="EMBL" id="JARPUR010000001">
    <property type="protein sequence ID" value="KAK4885686.1"/>
    <property type="molecule type" value="Genomic_DNA"/>
</dbReference>
<evidence type="ECO:0000256" key="9">
    <source>
        <dbReference type="ARBA" id="ARBA00023163"/>
    </source>
</evidence>
<evidence type="ECO:0000256" key="8">
    <source>
        <dbReference type="ARBA" id="ARBA00023125"/>
    </source>
</evidence>
<evidence type="ECO:0000256" key="1">
    <source>
        <dbReference type="ARBA" id="ARBA00004642"/>
    </source>
</evidence>
<reference evidence="15" key="1">
    <citation type="submission" date="2023-01" db="EMBL/GenBank/DDBJ databases">
        <title>Key to firefly adult light organ development and bioluminescence: homeobox transcription factors regulate luciferase expression and transportation to peroxisome.</title>
        <authorList>
            <person name="Fu X."/>
        </authorList>
    </citation>
    <scope>NUCLEOTIDE SEQUENCE [LARGE SCALE GENOMIC DNA]</scope>
</reference>
<keyword evidence="11" id="KW-0131">Cell cycle</keyword>
<organism evidence="14 15">
    <name type="scientific">Aquatica leii</name>
    <dbReference type="NCBI Taxonomy" id="1421715"/>
    <lineage>
        <taxon>Eukaryota</taxon>
        <taxon>Metazoa</taxon>
        <taxon>Ecdysozoa</taxon>
        <taxon>Arthropoda</taxon>
        <taxon>Hexapoda</taxon>
        <taxon>Insecta</taxon>
        <taxon>Pterygota</taxon>
        <taxon>Neoptera</taxon>
        <taxon>Endopterygota</taxon>
        <taxon>Coleoptera</taxon>
        <taxon>Polyphaga</taxon>
        <taxon>Elateriformia</taxon>
        <taxon>Elateroidea</taxon>
        <taxon>Lampyridae</taxon>
        <taxon>Luciolinae</taxon>
        <taxon>Aquatica</taxon>
    </lineage>
</organism>
<evidence type="ECO:0000256" key="10">
    <source>
        <dbReference type="ARBA" id="ARBA00023242"/>
    </source>
</evidence>
<dbReference type="SUPFAM" id="SSF57716">
    <property type="entry name" value="Glucocorticoid receptor-like (DNA-binding domain)"/>
    <property type="match status" value="1"/>
</dbReference>
<evidence type="ECO:0000313" key="14">
    <source>
        <dbReference type="EMBL" id="KAK4885686.1"/>
    </source>
</evidence>
<comment type="subcellular location">
    <subcellularLocation>
        <location evidence="1">Nucleus</location>
        <location evidence="1">Nucleoplasm</location>
    </subcellularLocation>
</comment>
<feature type="domain" description="THAP-type" evidence="13">
    <location>
        <begin position="1"/>
        <end position="78"/>
    </location>
</feature>
<proteinExistence type="inferred from homology"/>
<dbReference type="GO" id="GO:0043565">
    <property type="term" value="F:sequence-specific DNA binding"/>
    <property type="evidence" value="ECO:0007669"/>
    <property type="project" value="InterPro"/>
</dbReference>